<feature type="compositionally biased region" description="Basic residues" evidence="1">
    <location>
        <begin position="261"/>
        <end position="288"/>
    </location>
</feature>
<accession>A0A6J4KGD2</accession>
<dbReference type="EMBL" id="CADCUB010000006">
    <property type="protein sequence ID" value="CAA9305261.1"/>
    <property type="molecule type" value="Genomic_DNA"/>
</dbReference>
<gene>
    <name evidence="2" type="ORF">AVDCRST_MAG07-37</name>
</gene>
<dbReference type="GO" id="GO:0016740">
    <property type="term" value="F:transferase activity"/>
    <property type="evidence" value="ECO:0007669"/>
    <property type="project" value="UniProtKB-KW"/>
</dbReference>
<feature type="non-terminal residue" evidence="2">
    <location>
        <position position="444"/>
    </location>
</feature>
<feature type="compositionally biased region" description="Basic residues" evidence="1">
    <location>
        <begin position="34"/>
        <end position="55"/>
    </location>
</feature>
<feature type="non-terminal residue" evidence="2">
    <location>
        <position position="1"/>
    </location>
</feature>
<dbReference type="AlphaFoldDB" id="A0A6J4KGD2"/>
<feature type="compositionally biased region" description="Low complexity" evidence="1">
    <location>
        <begin position="434"/>
        <end position="444"/>
    </location>
</feature>
<organism evidence="2">
    <name type="scientific">uncultured Frankineae bacterium</name>
    <dbReference type="NCBI Taxonomy" id="437475"/>
    <lineage>
        <taxon>Bacteria</taxon>
        <taxon>Bacillati</taxon>
        <taxon>Actinomycetota</taxon>
        <taxon>Actinomycetes</taxon>
        <taxon>Frankiales</taxon>
        <taxon>environmental samples</taxon>
    </lineage>
</organism>
<feature type="compositionally biased region" description="Basic residues" evidence="1">
    <location>
        <begin position="103"/>
        <end position="112"/>
    </location>
</feature>
<evidence type="ECO:0000256" key="1">
    <source>
        <dbReference type="SAM" id="MobiDB-lite"/>
    </source>
</evidence>
<sequence length="444" mass="48059">APGHRRRRQLERRAPARRLPDGAGPPADGLRLRGVGRRQRQHRRLARAARARPPRRAGPAQRAQPRLRGRQRRRPARGDDAVRRAAQQRRGPRARLAGAPARSVRRARRRAPGRRDQQGGVRPALPAAAAAHRRRRRGRGRPPRARRPDHVGARRRGGRDRARAVGAPDLRPRGQRRGPRLVDPTVRRAARAGRRQRRAAPGAGALVGGARQGRAPVLGRRAGRAPHRSGPDRCALLGARRHARGRRRQQRRVDRADGGLRRRPRLPGGRRRSVRQRGRGVRPVRVRRGAADRGRPGRRLVRRGLLPLLRGHRPVVAAAGGRVGGALRADGRGAPRALGDHRRVVADLRLPHRPQPAAHAGQERHREAGGLRGRPLPAHHGLDGAARGPHGPARTHAATGAPDAAAPAGDGLVPAPAAGDAAPAGRPQERPAPRARAVAGAEPV</sequence>
<reference evidence="2" key="1">
    <citation type="submission" date="2020-02" db="EMBL/GenBank/DDBJ databases">
        <authorList>
            <person name="Meier V. D."/>
        </authorList>
    </citation>
    <scope>NUCLEOTIDE SEQUENCE</scope>
    <source>
        <strain evidence="2">AVDCRST_MAG07</strain>
    </source>
</reference>
<feature type="compositionally biased region" description="Basic residues" evidence="1">
    <location>
        <begin position="239"/>
        <end position="250"/>
    </location>
</feature>
<feature type="region of interest" description="Disordered" evidence="1">
    <location>
        <begin position="352"/>
        <end position="444"/>
    </location>
</feature>
<proteinExistence type="predicted"/>
<feature type="region of interest" description="Disordered" evidence="1">
    <location>
        <begin position="1"/>
        <end position="298"/>
    </location>
</feature>
<feature type="compositionally biased region" description="Basic residues" evidence="1">
    <location>
        <begin position="131"/>
        <end position="145"/>
    </location>
</feature>
<feature type="compositionally biased region" description="Basic residues" evidence="1">
    <location>
        <begin position="65"/>
        <end position="75"/>
    </location>
</feature>
<feature type="compositionally biased region" description="Basic residues" evidence="1">
    <location>
        <begin position="188"/>
        <end position="198"/>
    </location>
</feature>
<name>A0A6J4KGD2_9ACTN</name>
<feature type="compositionally biased region" description="Basic and acidic residues" evidence="1">
    <location>
        <begin position="11"/>
        <end position="20"/>
    </location>
</feature>
<feature type="compositionally biased region" description="Basic and acidic residues" evidence="1">
    <location>
        <begin position="251"/>
        <end position="260"/>
    </location>
</feature>
<evidence type="ECO:0000313" key="2">
    <source>
        <dbReference type="EMBL" id="CAA9305261.1"/>
    </source>
</evidence>
<protein>
    <submittedName>
        <fullName evidence="2">Glycosyl transferase, family 2</fullName>
    </submittedName>
</protein>
<feature type="compositionally biased region" description="Low complexity" evidence="1">
    <location>
        <begin position="397"/>
        <end position="426"/>
    </location>
</feature>
<feature type="compositionally biased region" description="Basic residues" evidence="1">
    <location>
        <begin position="1"/>
        <end position="10"/>
    </location>
</feature>
<keyword evidence="2" id="KW-0808">Transferase</keyword>